<evidence type="ECO:0000313" key="3">
    <source>
        <dbReference type="EMBL" id="CEJ91990.1"/>
    </source>
</evidence>
<dbReference type="AlphaFoldDB" id="A0A0A1TLS2"/>
<dbReference type="InterPro" id="IPR053018">
    <property type="entry name" value="Elsinochrome_Biosynth-Asso"/>
</dbReference>
<feature type="transmembrane region" description="Helical" evidence="2">
    <location>
        <begin position="169"/>
        <end position="188"/>
    </location>
</feature>
<dbReference type="PANTHER" id="PTHR37577:SF1">
    <property type="entry name" value="INTEGRAL MEMBRANE PROTEIN"/>
    <property type="match status" value="1"/>
</dbReference>
<evidence type="ECO:0000256" key="2">
    <source>
        <dbReference type="SAM" id="Phobius"/>
    </source>
</evidence>
<feature type="transmembrane region" description="Helical" evidence="2">
    <location>
        <begin position="78"/>
        <end position="103"/>
    </location>
</feature>
<keyword evidence="2" id="KW-1133">Transmembrane helix</keyword>
<dbReference type="OrthoDB" id="5427664at2759"/>
<keyword evidence="2" id="KW-0812">Transmembrane</keyword>
<feature type="transmembrane region" description="Helical" evidence="2">
    <location>
        <begin position="115"/>
        <end position="137"/>
    </location>
</feature>
<evidence type="ECO:0000313" key="4">
    <source>
        <dbReference type="Proteomes" id="UP000039046"/>
    </source>
</evidence>
<feature type="region of interest" description="Disordered" evidence="1">
    <location>
        <begin position="337"/>
        <end position="396"/>
    </location>
</feature>
<dbReference type="EMBL" id="CDHN01000004">
    <property type="protein sequence ID" value="CEJ91990.1"/>
    <property type="molecule type" value="Genomic_DNA"/>
</dbReference>
<keyword evidence="2" id="KW-0472">Membrane</keyword>
<organism evidence="3 4">
    <name type="scientific">[Torrubiella] hemipterigena</name>
    <dbReference type="NCBI Taxonomy" id="1531966"/>
    <lineage>
        <taxon>Eukaryota</taxon>
        <taxon>Fungi</taxon>
        <taxon>Dikarya</taxon>
        <taxon>Ascomycota</taxon>
        <taxon>Pezizomycotina</taxon>
        <taxon>Sordariomycetes</taxon>
        <taxon>Hypocreomycetidae</taxon>
        <taxon>Hypocreales</taxon>
        <taxon>Clavicipitaceae</taxon>
        <taxon>Clavicipitaceae incertae sedis</taxon>
        <taxon>'Torrubiella' clade</taxon>
    </lineage>
</organism>
<accession>A0A0A1TLS2</accession>
<proteinExistence type="predicted"/>
<feature type="transmembrane region" description="Helical" evidence="2">
    <location>
        <begin position="245"/>
        <end position="264"/>
    </location>
</feature>
<feature type="transmembrane region" description="Helical" evidence="2">
    <location>
        <begin position="29"/>
        <end position="52"/>
    </location>
</feature>
<evidence type="ECO:0000256" key="1">
    <source>
        <dbReference type="SAM" id="MobiDB-lite"/>
    </source>
</evidence>
<dbReference type="PANTHER" id="PTHR37577">
    <property type="entry name" value="INTEGRAL MEMBRANE PROTEIN"/>
    <property type="match status" value="1"/>
</dbReference>
<keyword evidence="4" id="KW-1185">Reference proteome</keyword>
<feature type="transmembrane region" description="Helical" evidence="2">
    <location>
        <begin position="219"/>
        <end position="238"/>
    </location>
</feature>
<dbReference type="Proteomes" id="UP000039046">
    <property type="component" value="Unassembled WGS sequence"/>
</dbReference>
<reference evidence="3 4" key="1">
    <citation type="journal article" date="2015" name="Genome Announc.">
        <title>Draft Genome Sequence and Gene Annotation of the Entomopathogenic Fungus Verticillium hemipterigenum.</title>
        <authorList>
            <person name="Horn F."/>
            <person name="Habel A."/>
            <person name="Scharf D.H."/>
            <person name="Dworschak J."/>
            <person name="Brakhage A.A."/>
            <person name="Guthke R."/>
            <person name="Hertweck C."/>
            <person name="Linde J."/>
        </authorList>
    </citation>
    <scope>NUCLEOTIDE SEQUENCE [LARGE SCALE GENOMIC DNA]</scope>
</reference>
<feature type="compositionally biased region" description="Basic and acidic residues" evidence="1">
    <location>
        <begin position="337"/>
        <end position="347"/>
    </location>
</feature>
<feature type="compositionally biased region" description="Basic and acidic residues" evidence="1">
    <location>
        <begin position="377"/>
        <end position="396"/>
    </location>
</feature>
<sequence>MEEGAPHGAVFAPGECQYVGEGKADFAGIGIMVGFIGQALLSLGVATWAFFLSRHGNMDIVYEEGTVERRVEKKRLEFISDMLMIGNDIQVSLGLSYMITVFVGKDNMDLYHLHLAFDVVSFVGISSAAALVSWTFCAAKLAQPTRPGAKAPKTTGWGRMSFFSARHQATYGFGVMYLALTILLNVRLGEWDLNKEPGLCYHASYITTRYASHPVADQVYVSISAVWMLMVVGAASFLGPNWRKWILWTSFLQFPVHLYMAIALRSENQGKLSGEETDENDWDFGQTTAVLLLASALEELVRKGSDYLKFEKMVRSGADMDEDGVADEEQGTVLKDLAPERSHEDQRMATARTQPFEERLGTADSGGHVSAVTALETHADDASEPPRGRRSGEQRL</sequence>
<protein>
    <submittedName>
        <fullName evidence="3">Uncharacterized protein</fullName>
    </submittedName>
</protein>
<dbReference type="HOGENOM" id="CLU_042942_0_0_1"/>
<name>A0A0A1TLS2_9HYPO</name>
<gene>
    <name evidence="3" type="ORF">VHEMI07671</name>
</gene>